<dbReference type="EMBL" id="DF196772">
    <property type="protein sequence ID" value="GAC71981.1"/>
    <property type="molecule type" value="Genomic_DNA"/>
</dbReference>
<dbReference type="Proteomes" id="UP000011976">
    <property type="component" value="Unassembled WGS sequence"/>
</dbReference>
<evidence type="ECO:0000313" key="3">
    <source>
        <dbReference type="Proteomes" id="UP000011976"/>
    </source>
</evidence>
<evidence type="ECO:0000313" key="2">
    <source>
        <dbReference type="EMBL" id="GAC71981.1"/>
    </source>
</evidence>
<gene>
    <name evidence="2" type="ORF">PANT_6c00011</name>
</gene>
<accession>M9LKK4</accession>
<sequence length="61" mass="6395">AGSAGGEWEGESAEMLLTPGEHTDDILLELGISDSRKRIELYAAGAIDGPDRPEGVTKAKL</sequence>
<dbReference type="AlphaFoldDB" id="M9LKK4"/>
<proteinExistence type="predicted"/>
<reference evidence="3" key="1">
    <citation type="journal article" date="2013" name="Genome Announc.">
        <title>Genome sequence of the basidiomycetous yeast Pseudozyma antarctica T-34, a producer of the glycolipid biosurfactants mannosylerythritol lipids.</title>
        <authorList>
            <person name="Morita T."/>
            <person name="Koike H."/>
            <person name="Koyama Y."/>
            <person name="Hagiwara H."/>
            <person name="Ito E."/>
            <person name="Fukuoka T."/>
            <person name="Imura T."/>
            <person name="Machida M."/>
            <person name="Kitamoto D."/>
        </authorList>
    </citation>
    <scope>NUCLEOTIDE SEQUENCE [LARGE SCALE GENOMIC DNA]</scope>
    <source>
        <strain evidence="3">T-34</strain>
    </source>
</reference>
<name>M9LKK4_PSEA3</name>
<feature type="non-terminal residue" evidence="2">
    <location>
        <position position="1"/>
    </location>
</feature>
<protein>
    <submittedName>
        <fullName evidence="2">Predicted L-carnitine dehydratase</fullName>
    </submittedName>
</protein>
<feature type="region of interest" description="Disordered" evidence="1">
    <location>
        <begin position="1"/>
        <end position="20"/>
    </location>
</feature>
<organism evidence="2 3">
    <name type="scientific">Pseudozyma antarctica (strain T-34)</name>
    <name type="common">Yeast</name>
    <name type="synonym">Candida antarctica</name>
    <dbReference type="NCBI Taxonomy" id="1151754"/>
    <lineage>
        <taxon>Eukaryota</taxon>
        <taxon>Fungi</taxon>
        <taxon>Dikarya</taxon>
        <taxon>Basidiomycota</taxon>
        <taxon>Ustilaginomycotina</taxon>
        <taxon>Ustilaginomycetes</taxon>
        <taxon>Ustilaginales</taxon>
        <taxon>Ustilaginaceae</taxon>
        <taxon>Moesziomyces</taxon>
    </lineage>
</organism>
<evidence type="ECO:0000256" key="1">
    <source>
        <dbReference type="SAM" id="MobiDB-lite"/>
    </source>
</evidence>